<accession>A0A1I4KMM6</accession>
<reference evidence="4" key="1">
    <citation type="submission" date="2016-10" db="EMBL/GenBank/DDBJ databases">
        <authorList>
            <person name="Varghese N."/>
            <person name="Submissions S."/>
        </authorList>
    </citation>
    <scope>NUCLEOTIDE SEQUENCE [LARGE SCALE GENOMIC DNA]</scope>
    <source>
        <strain evidence="4">PL19</strain>
    </source>
</reference>
<dbReference type="InterPro" id="IPR057170">
    <property type="entry name" value="DUF7848"/>
</dbReference>
<protein>
    <recommendedName>
        <fullName evidence="2">DUF7848 domain-containing protein</fullName>
    </recommendedName>
</protein>
<feature type="region of interest" description="Disordered" evidence="1">
    <location>
        <begin position="60"/>
        <end position="82"/>
    </location>
</feature>
<evidence type="ECO:0000313" key="4">
    <source>
        <dbReference type="Proteomes" id="UP000198928"/>
    </source>
</evidence>
<keyword evidence="4" id="KW-1185">Reference proteome</keyword>
<evidence type="ECO:0000256" key="1">
    <source>
        <dbReference type="SAM" id="MobiDB-lite"/>
    </source>
</evidence>
<feature type="region of interest" description="Disordered" evidence="1">
    <location>
        <begin position="1"/>
        <end position="25"/>
    </location>
</feature>
<proteinExistence type="predicted"/>
<name>A0A1I4KMM6_9ACTN</name>
<evidence type="ECO:0000259" key="2">
    <source>
        <dbReference type="Pfam" id="PF25232"/>
    </source>
</evidence>
<dbReference type="Pfam" id="PF25232">
    <property type="entry name" value="DUF7848"/>
    <property type="match status" value="1"/>
</dbReference>
<dbReference type="AlphaFoldDB" id="A0A1I4KMM6"/>
<feature type="domain" description="DUF7848" evidence="2">
    <location>
        <begin position="12"/>
        <end position="80"/>
    </location>
</feature>
<gene>
    <name evidence="3" type="ORF">SAMN05192584_12758</name>
</gene>
<sequence length="82" mass="9093">MFRRLRAEPDTAGWTGEPDTAPDAPPATYRMTCEVCGAASHTGVEFGTALDWQLHHAARHPAHRAYTQTVTRPWRARPRAPG</sequence>
<evidence type="ECO:0000313" key="3">
    <source>
        <dbReference type="EMBL" id="SFL79819.1"/>
    </source>
</evidence>
<dbReference type="Proteomes" id="UP000198928">
    <property type="component" value="Unassembled WGS sequence"/>
</dbReference>
<dbReference type="EMBL" id="FOSG01000027">
    <property type="protein sequence ID" value="SFL79819.1"/>
    <property type="molecule type" value="Genomic_DNA"/>
</dbReference>
<organism evidence="3 4">
    <name type="scientific">Streptomyces pini</name>
    <dbReference type="NCBI Taxonomy" id="1520580"/>
    <lineage>
        <taxon>Bacteria</taxon>
        <taxon>Bacillati</taxon>
        <taxon>Actinomycetota</taxon>
        <taxon>Actinomycetes</taxon>
        <taxon>Kitasatosporales</taxon>
        <taxon>Streptomycetaceae</taxon>
        <taxon>Streptomyces</taxon>
    </lineage>
</organism>